<sequence>MHTNAVSTGRDSTFALSQDAELQTRFRAVHTVFLTVFFQIFHAICGHRLEALATYGIRTFMDLAQRAVYHINRHGWLLAFQRVSNTGNQRFRQQPFQSGFAQLLSYLQTNAVACLRFDSVKSRVSHHISFHRM</sequence>
<dbReference type="EMBL" id="VSSQ01075948">
    <property type="protein sequence ID" value="MPN26425.1"/>
    <property type="molecule type" value="Genomic_DNA"/>
</dbReference>
<dbReference type="AlphaFoldDB" id="A0A645GIA8"/>
<accession>A0A645GIA8</accession>
<gene>
    <name evidence="1" type="ORF">SDC9_173849</name>
</gene>
<reference evidence="1" key="1">
    <citation type="submission" date="2019-08" db="EMBL/GenBank/DDBJ databases">
        <authorList>
            <person name="Kucharzyk K."/>
            <person name="Murdoch R.W."/>
            <person name="Higgins S."/>
            <person name="Loffler F."/>
        </authorList>
    </citation>
    <scope>NUCLEOTIDE SEQUENCE</scope>
</reference>
<evidence type="ECO:0000313" key="1">
    <source>
        <dbReference type="EMBL" id="MPN26425.1"/>
    </source>
</evidence>
<name>A0A645GIA8_9ZZZZ</name>
<protein>
    <submittedName>
        <fullName evidence="1">Uncharacterized protein</fullName>
    </submittedName>
</protein>
<proteinExistence type="predicted"/>
<organism evidence="1">
    <name type="scientific">bioreactor metagenome</name>
    <dbReference type="NCBI Taxonomy" id="1076179"/>
    <lineage>
        <taxon>unclassified sequences</taxon>
        <taxon>metagenomes</taxon>
        <taxon>ecological metagenomes</taxon>
    </lineage>
</organism>
<comment type="caution">
    <text evidence="1">The sequence shown here is derived from an EMBL/GenBank/DDBJ whole genome shotgun (WGS) entry which is preliminary data.</text>
</comment>